<sequence length="463" mass="52071">MSVQQPPSKSETQQTQAMPVAQPTDMYIQPYLKKLIPELDGLRKLQEAEQRIDLYLSRKKIDLHQNITQWTHSKFSDPEKNEVVRVFVSNTSENQPWQTNDDTMQLDQASWTLRIEGRVLSDEKPDDPKRPKFSSFIESIAIDFKPDNQGQGNDEDDDNETDDQTTEGPVAKKPKTEDTQNVFEWHADPNAAVEFDGIDVTRKGTENVNCTITLQPKGYTGEYLQFSPGLACIIGISKGTLHEAIYSLYKYILLNDLLTDNDETVAKESTNGEKVLVKLDSSLAKLLTNVQLSAGKTTLKLSELPGLVKNHVKPIPPIKFNYVVRVDESSTLGDFVFDMEVPKPSSPSAPADNLSKNELLLLNEYNTLSTAIEPQIQDLNKKTQLLKLQLNSSAKKYQFFNRLASDPVPLLQDYMESSSQALKVLSGDAGFNEDSVRRAEFYKENESILFENISALLATGRMK</sequence>
<keyword evidence="3" id="KW-1185">Reference proteome</keyword>
<name>A0ABX6ET47_KLUMA</name>
<reference evidence="2 3" key="1">
    <citation type="submission" date="2016-03" db="EMBL/GenBank/DDBJ databases">
        <title>How can Kluyveromyces marxianus grow so fast - potential evolutionary course in Saccharomyces Complex revealed by comparative genomics.</title>
        <authorList>
            <person name="Mo W."/>
            <person name="Lu W."/>
            <person name="Yang X."/>
            <person name="Qi J."/>
            <person name="Lv H."/>
        </authorList>
    </citation>
    <scope>NUCLEOTIDE SEQUENCE [LARGE SCALE GENOMIC DNA]</scope>
    <source>
        <strain evidence="2 3">FIM1</strain>
    </source>
</reference>
<protein>
    <submittedName>
        <fullName evidence="2">Transcription regulatory protein SNF12</fullName>
    </submittedName>
</protein>
<accession>A0ABX6ET47</accession>
<dbReference type="Gene3D" id="1.10.245.10">
    <property type="entry name" value="SWIB/MDM2 domain"/>
    <property type="match status" value="1"/>
</dbReference>
<gene>
    <name evidence="2" type="primary">RSC6</name>
    <name evidence="2" type="ORF">FIM1_2190</name>
</gene>
<dbReference type="CDD" id="cd10568">
    <property type="entry name" value="SWIB_like"/>
    <property type="match status" value="1"/>
</dbReference>
<feature type="region of interest" description="Disordered" evidence="1">
    <location>
        <begin position="144"/>
        <end position="180"/>
    </location>
</feature>
<dbReference type="PANTHER" id="PTHR13844">
    <property type="entry name" value="SWI/SNF-RELATED MATRIX-ASSOCIATED ACTIN-DEPENDENT REGULATOR OF CHROMATIN SUBFAMILY D"/>
    <property type="match status" value="1"/>
</dbReference>
<dbReference type="Proteomes" id="UP000422736">
    <property type="component" value="Chromosome 3"/>
</dbReference>
<dbReference type="EMBL" id="CP015056">
    <property type="protein sequence ID" value="QGN15499.1"/>
    <property type="molecule type" value="Genomic_DNA"/>
</dbReference>
<organism evidence="2 3">
    <name type="scientific">Kluyveromyces marxianus</name>
    <name type="common">Yeast</name>
    <name type="synonym">Candida kefyr</name>
    <dbReference type="NCBI Taxonomy" id="4911"/>
    <lineage>
        <taxon>Eukaryota</taxon>
        <taxon>Fungi</taxon>
        <taxon>Dikarya</taxon>
        <taxon>Ascomycota</taxon>
        <taxon>Saccharomycotina</taxon>
        <taxon>Saccharomycetes</taxon>
        <taxon>Saccharomycetales</taxon>
        <taxon>Saccharomycetaceae</taxon>
        <taxon>Kluyveromyces</taxon>
    </lineage>
</organism>
<dbReference type="SUPFAM" id="SSF47592">
    <property type="entry name" value="SWIB/MDM2 domain"/>
    <property type="match status" value="1"/>
</dbReference>
<evidence type="ECO:0000256" key="1">
    <source>
        <dbReference type="SAM" id="MobiDB-lite"/>
    </source>
</evidence>
<evidence type="ECO:0000313" key="3">
    <source>
        <dbReference type="Proteomes" id="UP000422736"/>
    </source>
</evidence>
<feature type="compositionally biased region" description="Polar residues" evidence="1">
    <location>
        <begin position="1"/>
        <end position="17"/>
    </location>
</feature>
<feature type="region of interest" description="Disordered" evidence="1">
    <location>
        <begin position="1"/>
        <end position="22"/>
    </location>
</feature>
<feature type="compositionally biased region" description="Acidic residues" evidence="1">
    <location>
        <begin position="153"/>
        <end position="165"/>
    </location>
</feature>
<evidence type="ECO:0000313" key="2">
    <source>
        <dbReference type="EMBL" id="QGN15499.1"/>
    </source>
</evidence>
<dbReference type="InterPro" id="IPR036885">
    <property type="entry name" value="SWIB_MDM2_dom_sf"/>
</dbReference>
<proteinExistence type="predicted"/>